<evidence type="ECO:0000313" key="3">
    <source>
        <dbReference type="Proteomes" id="UP000321379"/>
    </source>
</evidence>
<keyword evidence="3" id="KW-1185">Reference proteome</keyword>
<organism evidence="2 3">
    <name type="scientific">Lacisediminihabitans profunda</name>
    <dbReference type="NCBI Taxonomy" id="2594790"/>
    <lineage>
        <taxon>Bacteria</taxon>
        <taxon>Bacillati</taxon>
        <taxon>Actinomycetota</taxon>
        <taxon>Actinomycetes</taxon>
        <taxon>Micrococcales</taxon>
        <taxon>Microbacteriaceae</taxon>
        <taxon>Lacisediminihabitans</taxon>
    </lineage>
</organism>
<dbReference type="Proteomes" id="UP000321379">
    <property type="component" value="Unassembled WGS sequence"/>
</dbReference>
<name>A0A5C8UYD9_9MICO</name>
<dbReference type="CDD" id="cd00431">
    <property type="entry name" value="cysteine_hydrolases"/>
    <property type="match status" value="1"/>
</dbReference>
<dbReference type="GO" id="GO:0016787">
    <property type="term" value="F:hydrolase activity"/>
    <property type="evidence" value="ECO:0007669"/>
    <property type="project" value="UniProtKB-KW"/>
</dbReference>
<dbReference type="Gene3D" id="3.40.50.850">
    <property type="entry name" value="Isochorismatase-like"/>
    <property type="match status" value="1"/>
</dbReference>
<evidence type="ECO:0000259" key="1">
    <source>
        <dbReference type="Pfam" id="PF00857"/>
    </source>
</evidence>
<protein>
    <submittedName>
        <fullName evidence="2">Cysteine hydrolase</fullName>
    </submittedName>
</protein>
<dbReference type="SUPFAM" id="SSF52499">
    <property type="entry name" value="Isochorismatase-like hydrolases"/>
    <property type="match status" value="1"/>
</dbReference>
<evidence type="ECO:0000313" key="2">
    <source>
        <dbReference type="EMBL" id="TXN32726.1"/>
    </source>
</evidence>
<dbReference type="InterPro" id="IPR036380">
    <property type="entry name" value="Isochorismatase-like_sf"/>
</dbReference>
<accession>A0A5C8UYD9</accession>
<gene>
    <name evidence="2" type="ORF">FVP33_00705</name>
</gene>
<proteinExistence type="predicted"/>
<keyword evidence="2" id="KW-0378">Hydrolase</keyword>
<comment type="caution">
    <text evidence="2">The sequence shown here is derived from an EMBL/GenBank/DDBJ whole genome shotgun (WGS) entry which is preliminary data.</text>
</comment>
<feature type="domain" description="Isochorismatase-like" evidence="1">
    <location>
        <begin position="13"/>
        <end position="156"/>
    </location>
</feature>
<dbReference type="EMBL" id="VRMG01000002">
    <property type="protein sequence ID" value="TXN32726.1"/>
    <property type="molecule type" value="Genomic_DNA"/>
</dbReference>
<reference evidence="2 3" key="1">
    <citation type="submission" date="2019-08" db="EMBL/GenBank/DDBJ databases">
        <title>Bacterial whole genome sequence for Glaciihabitans sp. CHu50b-6-2.</title>
        <authorList>
            <person name="Jin L."/>
        </authorList>
    </citation>
    <scope>NUCLEOTIDE SEQUENCE [LARGE SCALE GENOMIC DNA]</scope>
    <source>
        <strain evidence="2 3">CHu50b-6-2</strain>
    </source>
</reference>
<dbReference type="AlphaFoldDB" id="A0A5C8UYD9"/>
<sequence length="172" mass="18383">MQRIFGDPGSEWFTPGFPAIEPTIARLVEQFSPRVVFTRFVAPAEPRGAWIPYYEAWPFALVPPTDPLYELSPMFAGLHLPTVTRETFGKWGPELAGILGDSAEMVLAGVSTDCCVLSTALAAADAGMHVRVVEDACAGLTDFDHERAIGAMALYTPLIQITTAAAIGAEGA</sequence>
<dbReference type="InterPro" id="IPR000868">
    <property type="entry name" value="Isochorismatase-like_dom"/>
</dbReference>
<dbReference type="Pfam" id="PF00857">
    <property type="entry name" value="Isochorismatase"/>
    <property type="match status" value="1"/>
</dbReference>